<dbReference type="Gene3D" id="1.20.5.520">
    <property type="entry name" value="Single helix bin"/>
    <property type="match status" value="1"/>
</dbReference>
<comment type="function">
    <text evidence="6">Plays an important role in the organization of the cytoskeleton. Binds to and sequesters actin monomers (G actin) and therefore inhibits actin polymerization.</text>
</comment>
<feature type="region of interest" description="Disordered" evidence="7">
    <location>
        <begin position="1"/>
        <end position="49"/>
    </location>
</feature>
<reference evidence="8 9" key="1">
    <citation type="submission" date="2017-08" db="EMBL/GenBank/DDBJ databases">
        <title>USMARCv1.0.</title>
        <authorList>
            <person name="Hannum G.I."/>
            <person name="Koren S."/>
            <person name="Schroeder S.G."/>
            <person name="Chin S.C."/>
            <person name="Nonneman D.J."/>
            <person name="Becker S.A."/>
            <person name="Rosen B.D."/>
            <person name="Bickhart D.M."/>
            <person name="Putnam N.H."/>
            <person name="Green R.E."/>
            <person name="Tuggle C.K."/>
            <person name="Liu H."/>
            <person name="Rohrer G.A."/>
            <person name="Warr A."/>
            <person name="Hall R."/>
            <person name="Kim K."/>
            <person name="Hume D.A."/>
            <person name="Talbot R."/>
            <person name="Chow W."/>
            <person name="Howe K."/>
            <person name="Schwartz A.S."/>
            <person name="Watson M."/>
            <person name="Archibald A.L."/>
            <person name="Phillippy A.M."/>
            <person name="Smith T.P.L."/>
        </authorList>
    </citation>
    <scope>NUCLEOTIDE SEQUENCE [LARGE SCALE GENOMIC DNA]</scope>
</reference>
<evidence type="ECO:0000313" key="8">
    <source>
        <dbReference type="Ensembl" id="ENSSSCP00070005435.1"/>
    </source>
</evidence>
<evidence type="ECO:0000256" key="1">
    <source>
        <dbReference type="ARBA" id="ARBA00004245"/>
    </source>
</evidence>
<dbReference type="Ensembl" id="ENSSSCT00070006662.1">
    <property type="protein sequence ID" value="ENSSSCP00070005435.1"/>
    <property type="gene ID" value="ENSSSCG00070003536.1"/>
</dbReference>
<sequence>MSDKPRVAEIEKFSKSKLKMTETQEKNPLASKEQEKQAGESYREAHATSSLCCTPHPHDLFFL</sequence>
<protein>
    <recommendedName>
        <fullName evidence="10">Thymosin beta</fullName>
    </recommendedName>
</protein>
<dbReference type="GO" id="GO:0007015">
    <property type="term" value="P:actin filament organization"/>
    <property type="evidence" value="ECO:0007669"/>
    <property type="project" value="InterPro"/>
</dbReference>
<evidence type="ECO:0000256" key="5">
    <source>
        <dbReference type="ARBA" id="ARBA00023212"/>
    </source>
</evidence>
<keyword evidence="5" id="KW-0206">Cytoskeleton</keyword>
<dbReference type="PANTHER" id="PTHR12021">
    <property type="entry name" value="THYMOSIN BETA"/>
    <property type="match status" value="1"/>
</dbReference>
<name>A0A4X1SSN0_PIG</name>
<feature type="compositionally biased region" description="Basic and acidic residues" evidence="7">
    <location>
        <begin position="1"/>
        <end position="25"/>
    </location>
</feature>
<dbReference type="PANTHER" id="PTHR12021:SF3">
    <property type="entry name" value="THYMOSIN BETA-4-LIKE"/>
    <property type="match status" value="1"/>
</dbReference>
<dbReference type="Pfam" id="PF01290">
    <property type="entry name" value="Thymosin"/>
    <property type="match status" value="1"/>
</dbReference>
<dbReference type="InterPro" id="IPR001152">
    <property type="entry name" value="Beta-thymosin"/>
</dbReference>
<evidence type="ECO:0000256" key="7">
    <source>
        <dbReference type="SAM" id="MobiDB-lite"/>
    </source>
</evidence>
<evidence type="ECO:0000256" key="4">
    <source>
        <dbReference type="ARBA" id="ARBA00023203"/>
    </source>
</evidence>
<feature type="compositionally biased region" description="Basic and acidic residues" evidence="7">
    <location>
        <begin position="32"/>
        <end position="46"/>
    </location>
</feature>
<evidence type="ECO:0000256" key="6">
    <source>
        <dbReference type="ARBA" id="ARBA00025497"/>
    </source>
</evidence>
<reference evidence="8" key="2">
    <citation type="submission" date="2025-08" db="UniProtKB">
        <authorList>
            <consortium name="Ensembl"/>
        </authorList>
    </citation>
    <scope>IDENTIFICATION</scope>
</reference>
<evidence type="ECO:0000313" key="9">
    <source>
        <dbReference type="Proteomes" id="UP000314985"/>
    </source>
</evidence>
<dbReference type="AlphaFoldDB" id="A0A4X1SSN0"/>
<dbReference type="GO" id="GO:0005856">
    <property type="term" value="C:cytoskeleton"/>
    <property type="evidence" value="ECO:0007669"/>
    <property type="project" value="UniProtKB-SubCell"/>
</dbReference>
<dbReference type="Proteomes" id="UP000314985">
    <property type="component" value="Chromosome 3"/>
</dbReference>
<comment type="subcellular location">
    <subcellularLocation>
        <location evidence="1">Cytoplasm</location>
        <location evidence="1">Cytoskeleton</location>
    </subcellularLocation>
</comment>
<proteinExistence type="inferred from homology"/>
<evidence type="ECO:0000256" key="2">
    <source>
        <dbReference type="ARBA" id="ARBA00009511"/>
    </source>
</evidence>
<keyword evidence="3" id="KW-0963">Cytoplasm</keyword>
<dbReference type="InterPro" id="IPR038386">
    <property type="entry name" value="Beta-thymosin_sf"/>
</dbReference>
<keyword evidence="4" id="KW-0009">Actin-binding</keyword>
<organism evidence="8 9">
    <name type="scientific">Sus scrofa</name>
    <name type="common">Pig</name>
    <dbReference type="NCBI Taxonomy" id="9823"/>
    <lineage>
        <taxon>Eukaryota</taxon>
        <taxon>Metazoa</taxon>
        <taxon>Chordata</taxon>
        <taxon>Craniata</taxon>
        <taxon>Vertebrata</taxon>
        <taxon>Euteleostomi</taxon>
        <taxon>Mammalia</taxon>
        <taxon>Eutheria</taxon>
        <taxon>Laurasiatheria</taxon>
        <taxon>Artiodactyla</taxon>
        <taxon>Suina</taxon>
        <taxon>Suidae</taxon>
        <taxon>Sus</taxon>
    </lineage>
</organism>
<dbReference type="GO" id="GO:0003785">
    <property type="term" value="F:actin monomer binding"/>
    <property type="evidence" value="ECO:0007669"/>
    <property type="project" value="InterPro"/>
</dbReference>
<accession>A0A4X1SSN0</accession>
<evidence type="ECO:0008006" key="10">
    <source>
        <dbReference type="Google" id="ProtNLM"/>
    </source>
</evidence>
<dbReference type="FunFam" id="1.20.5.520:FF:000001">
    <property type="entry name" value="Thymosin beta"/>
    <property type="match status" value="1"/>
</dbReference>
<dbReference type="SMART" id="SM00152">
    <property type="entry name" value="THY"/>
    <property type="match status" value="1"/>
</dbReference>
<evidence type="ECO:0000256" key="3">
    <source>
        <dbReference type="ARBA" id="ARBA00022490"/>
    </source>
</evidence>
<comment type="similarity">
    <text evidence="2">Belongs to the thymosin beta family.</text>
</comment>